<organism evidence="1 2">
    <name type="scientific">Bacteroides ovatus</name>
    <dbReference type="NCBI Taxonomy" id="28116"/>
    <lineage>
        <taxon>Bacteria</taxon>
        <taxon>Pseudomonadati</taxon>
        <taxon>Bacteroidota</taxon>
        <taxon>Bacteroidia</taxon>
        <taxon>Bacteroidales</taxon>
        <taxon>Bacteroidaceae</taxon>
        <taxon>Bacteroides</taxon>
    </lineage>
</organism>
<reference evidence="1 2" key="1">
    <citation type="journal article" date="2019" name="Nat. Med.">
        <title>A library of human gut bacterial isolates paired with longitudinal multiomics data enables mechanistic microbiome research.</title>
        <authorList>
            <person name="Poyet M."/>
            <person name="Groussin M."/>
            <person name="Gibbons S.M."/>
            <person name="Avila-Pacheco J."/>
            <person name="Jiang X."/>
            <person name="Kearney S.M."/>
            <person name="Perrotta A.R."/>
            <person name="Berdy B."/>
            <person name="Zhao S."/>
            <person name="Lieberman T.D."/>
            <person name="Swanson P.K."/>
            <person name="Smith M."/>
            <person name="Roesemann S."/>
            <person name="Alexander J.E."/>
            <person name="Rich S.A."/>
            <person name="Livny J."/>
            <person name="Vlamakis H."/>
            <person name="Clish C."/>
            <person name="Bullock K."/>
            <person name="Deik A."/>
            <person name="Scott J."/>
            <person name="Pierce K.A."/>
            <person name="Xavier R.J."/>
            <person name="Alm E.J."/>
        </authorList>
    </citation>
    <scope>NUCLEOTIDE SEQUENCE [LARGE SCALE GENOMIC DNA]</scope>
    <source>
        <strain evidence="1 2">BIOML-A160</strain>
    </source>
</reference>
<dbReference type="EMBL" id="VWLB01000048">
    <property type="protein sequence ID" value="KAA3924101.1"/>
    <property type="molecule type" value="Genomic_DNA"/>
</dbReference>
<proteinExistence type="predicted"/>
<accession>A0A9P4DUB2</accession>
<evidence type="ECO:0000313" key="1">
    <source>
        <dbReference type="EMBL" id="KAA3924101.1"/>
    </source>
</evidence>
<comment type="caution">
    <text evidence="1">The sequence shown here is derived from an EMBL/GenBank/DDBJ whole genome shotgun (WGS) entry which is preliminary data.</text>
</comment>
<name>A0A9P4DUB2_BACOV</name>
<gene>
    <name evidence="1" type="ORF">F3F25_22970</name>
</gene>
<dbReference type="AlphaFoldDB" id="A0A9P4DUB2"/>
<sequence length="105" mass="12239">MVKIIISLLCKVNNKEYIYHKSMTKKKLKRNDDGEKLRMYLLSLPVKESSEMSLKLAEACKVPLHTVRNWRGSHCRIPELAKDKIEEVTGVKIFHSENILQKKSE</sequence>
<protein>
    <submittedName>
        <fullName evidence="1">Helix-turn-helix domain-containing protein</fullName>
    </submittedName>
</protein>
<evidence type="ECO:0000313" key="2">
    <source>
        <dbReference type="Proteomes" id="UP000365824"/>
    </source>
</evidence>
<dbReference type="Proteomes" id="UP000365824">
    <property type="component" value="Unassembled WGS sequence"/>
</dbReference>